<protein>
    <submittedName>
        <fullName evidence="2">Poly(A) binding protein Crp79</fullName>
    </submittedName>
</protein>
<dbReference type="Proteomes" id="UP001304243">
    <property type="component" value="Unassembled WGS sequence"/>
</dbReference>
<feature type="compositionally biased region" description="Basic and acidic residues" evidence="1">
    <location>
        <begin position="1"/>
        <end position="24"/>
    </location>
</feature>
<evidence type="ECO:0000313" key="3">
    <source>
        <dbReference type="Proteomes" id="UP001304243"/>
    </source>
</evidence>
<accession>A0AAN7HZS1</accession>
<reference evidence="2 3" key="1">
    <citation type="submission" date="2022-11" db="EMBL/GenBank/DDBJ databases">
        <title>Mucor velutinosus strain NIH1002 WGS.</title>
        <authorList>
            <person name="Subramanian P."/>
            <person name="Mullikin J.C."/>
            <person name="Segre J.A."/>
            <person name="Zelazny A.M."/>
        </authorList>
    </citation>
    <scope>NUCLEOTIDE SEQUENCE [LARGE SCALE GENOMIC DNA]</scope>
    <source>
        <strain evidence="2 3">NIH1002</strain>
    </source>
</reference>
<comment type="caution">
    <text evidence="2">The sequence shown here is derived from an EMBL/GenBank/DDBJ whole genome shotgun (WGS) entry which is preliminary data.</text>
</comment>
<organism evidence="2 3">
    <name type="scientific">Mucor velutinosus</name>
    <dbReference type="NCBI Taxonomy" id="708070"/>
    <lineage>
        <taxon>Eukaryota</taxon>
        <taxon>Fungi</taxon>
        <taxon>Fungi incertae sedis</taxon>
        <taxon>Mucoromycota</taxon>
        <taxon>Mucoromycotina</taxon>
        <taxon>Mucoromycetes</taxon>
        <taxon>Mucorales</taxon>
        <taxon>Mucorineae</taxon>
        <taxon>Mucoraceae</taxon>
        <taxon>Mucor</taxon>
    </lineage>
</organism>
<dbReference type="EMBL" id="JASEJX010000015">
    <property type="protein sequence ID" value="KAK4514626.1"/>
    <property type="molecule type" value="Genomic_DNA"/>
</dbReference>
<evidence type="ECO:0000313" key="2">
    <source>
        <dbReference type="EMBL" id="KAK4514626.1"/>
    </source>
</evidence>
<feature type="region of interest" description="Disordered" evidence="1">
    <location>
        <begin position="1"/>
        <end position="48"/>
    </location>
</feature>
<dbReference type="AlphaFoldDB" id="A0AAN7HZS1"/>
<dbReference type="RefSeq" id="XP_064681292.1">
    <property type="nucleotide sequence ID" value="XM_064821606.1"/>
</dbReference>
<evidence type="ECO:0000256" key="1">
    <source>
        <dbReference type="SAM" id="MobiDB-lite"/>
    </source>
</evidence>
<feature type="compositionally biased region" description="Polar residues" evidence="1">
    <location>
        <begin position="107"/>
        <end position="117"/>
    </location>
</feature>
<feature type="region of interest" description="Disordered" evidence="1">
    <location>
        <begin position="97"/>
        <end position="119"/>
    </location>
</feature>
<dbReference type="GeneID" id="89945929"/>
<keyword evidence="3" id="KW-1185">Reference proteome</keyword>
<name>A0AAN7HZS1_9FUNG</name>
<sequence length="131" mass="13989">MVSSTQDHDSSATHTRPTEQDSRLRVSPSVFQESMDDPTASISTDSTTLGPIQYRSLRRQDDKVITKLRVVDVGSGSSLHGCSVLPMDPLPESLRKSSLESHLTGFEQDQTGTSSVGDSGGALLAQCSLVP</sequence>
<gene>
    <name evidence="2" type="primary">CRP79_1</name>
    <name evidence="2" type="ORF">ATC70_002227</name>
</gene>
<proteinExistence type="predicted"/>